<gene>
    <name evidence="3" type="ORF">RDB_LOCUS84690</name>
</gene>
<dbReference type="PANTHER" id="PTHR34391">
    <property type="entry name" value="UPF0658 GOLGI APPARATUS MEMBRANE PROTEIN C1952.10C-RELATED"/>
    <property type="match status" value="1"/>
</dbReference>
<comment type="caution">
    <text evidence="3">The sequence shown here is derived from an EMBL/GenBank/DDBJ whole genome shotgun (WGS) entry which is preliminary data.</text>
</comment>
<feature type="region of interest" description="Disordered" evidence="1">
    <location>
        <begin position="596"/>
        <end position="628"/>
    </location>
</feature>
<name>A0A8H3CUA0_9AGAM</name>
<feature type="transmembrane region" description="Helical" evidence="2">
    <location>
        <begin position="465"/>
        <end position="485"/>
    </location>
</feature>
<feature type="transmembrane region" description="Helical" evidence="2">
    <location>
        <begin position="492"/>
        <end position="512"/>
    </location>
</feature>
<feature type="compositionally biased region" description="Low complexity" evidence="1">
    <location>
        <begin position="610"/>
        <end position="620"/>
    </location>
</feature>
<keyword evidence="2" id="KW-0812">Transmembrane</keyword>
<reference evidence="3" key="1">
    <citation type="submission" date="2021-01" db="EMBL/GenBank/DDBJ databases">
        <authorList>
            <person name="Kaushik A."/>
        </authorList>
    </citation>
    <scope>NUCLEOTIDE SEQUENCE</scope>
    <source>
        <strain evidence="3">Type strain: AG8-Rh-89/</strain>
    </source>
</reference>
<feature type="transmembrane region" description="Helical" evidence="2">
    <location>
        <begin position="298"/>
        <end position="316"/>
    </location>
</feature>
<dbReference type="InterPro" id="IPR040410">
    <property type="entry name" value="UPF0658_Golgi"/>
</dbReference>
<feature type="transmembrane region" description="Helical" evidence="2">
    <location>
        <begin position="31"/>
        <end position="53"/>
    </location>
</feature>
<feature type="transmembrane region" description="Helical" evidence="2">
    <location>
        <begin position="378"/>
        <end position="399"/>
    </location>
</feature>
<dbReference type="GO" id="GO:0005794">
    <property type="term" value="C:Golgi apparatus"/>
    <property type="evidence" value="ECO:0007669"/>
    <property type="project" value="TreeGrafter"/>
</dbReference>
<evidence type="ECO:0000313" key="4">
    <source>
        <dbReference type="Proteomes" id="UP000663850"/>
    </source>
</evidence>
<evidence type="ECO:0000313" key="3">
    <source>
        <dbReference type="EMBL" id="CAE6491429.1"/>
    </source>
</evidence>
<evidence type="ECO:0000256" key="2">
    <source>
        <dbReference type="SAM" id="Phobius"/>
    </source>
</evidence>
<feature type="region of interest" description="Disordered" evidence="1">
    <location>
        <begin position="192"/>
        <end position="211"/>
    </location>
</feature>
<feature type="transmembrane region" description="Helical" evidence="2">
    <location>
        <begin position="419"/>
        <end position="445"/>
    </location>
</feature>
<evidence type="ECO:0000256" key="1">
    <source>
        <dbReference type="SAM" id="MobiDB-lite"/>
    </source>
</evidence>
<proteinExistence type="predicted"/>
<protein>
    <submittedName>
        <fullName evidence="3">Uncharacterized protein</fullName>
    </submittedName>
</protein>
<accession>A0A8H3CUA0</accession>
<feature type="transmembrane region" description="Helical" evidence="2">
    <location>
        <begin position="524"/>
        <end position="551"/>
    </location>
</feature>
<dbReference type="PANTHER" id="PTHR34391:SF2">
    <property type="entry name" value="TRP C-TERMINAL DOMAIN-CONTAINING PROTEIN"/>
    <property type="match status" value="1"/>
</dbReference>
<dbReference type="Proteomes" id="UP000663850">
    <property type="component" value="Unassembled WGS sequence"/>
</dbReference>
<keyword evidence="2" id="KW-1133">Transmembrane helix</keyword>
<keyword evidence="2" id="KW-0472">Membrane</keyword>
<dbReference type="EMBL" id="CAJMWZ010004552">
    <property type="protein sequence ID" value="CAE6491429.1"/>
    <property type="molecule type" value="Genomic_DNA"/>
</dbReference>
<organism evidence="3 4">
    <name type="scientific">Rhizoctonia solani</name>
    <dbReference type="NCBI Taxonomy" id="456999"/>
    <lineage>
        <taxon>Eukaryota</taxon>
        <taxon>Fungi</taxon>
        <taxon>Dikarya</taxon>
        <taxon>Basidiomycota</taxon>
        <taxon>Agaricomycotina</taxon>
        <taxon>Agaricomycetes</taxon>
        <taxon>Cantharellales</taxon>
        <taxon>Ceratobasidiaceae</taxon>
        <taxon>Rhizoctonia</taxon>
    </lineage>
</organism>
<dbReference type="AlphaFoldDB" id="A0A8H3CUA0"/>
<sequence length="697" mass="77025">MRVKQLWNYVPIPQSLRLVWDRLVFSRLTTIYFTAALVHCFIQVVLQIAALYISKDASHVLTHITALDPDTPAGYAVLSRNGPLRACTGMPGSTGSTSCQVVWAGRIAPDAFGEYDPYSYNDTDDQPARTTVVASLIIPSSSSSISVTPRTSTVVVTASVLAASNSAVQTRTIPISSSSVVGSSSRSAISTASSTALVPPSGSPVSPTESARAKRMYIPPYAPGSKTSKLRKRDIGLTPVFSQSNGTFEGIKLKGLETRNYNGNAADKSTDEAFISRVCVHSLQWPLQRLWNTQREDVVFIGFQFWVLGMSIVALLNESVPHVIAAFLTHLLTTGWATFRLTQSANFHSEFDRLTTHGACGGVNLLPSYWRTRVNIEIPILVLSGVVLLSSAYMSWKLLKTFGWLTFKRVGASLEINRIYRVVLCLAIVLQLSLYFMVVSMALWIQELYVGPAAKETTRGPLYKTLVGIQILALIPWLVMGWYAVRREMRKTMVGFLILSTLFVVAWAAMFVSTTWRLTFITWMFFRMMNICAAILTVLALILGIVAFLNFGKDLPKHLRINDDTESVADFEPAKSSENSEKVDFPVQNAYPTFSFPSRPNTALSHTRSESASSSHSNSSVIPPRTVPRLSPIRDFEVQRPMSPVHESYEQDLVRVSSNKSSDTYPTIRSISSGRSISSSDSVHTGDIKIGRRWMIE</sequence>